<evidence type="ECO:0000313" key="3">
    <source>
        <dbReference type="Proteomes" id="UP000071859"/>
    </source>
</evidence>
<accession>A0A158AM22</accession>
<dbReference type="OrthoDB" id="9104200at2"/>
<feature type="chain" id="PRO_5007620753" evidence="1">
    <location>
        <begin position="22"/>
        <end position="88"/>
    </location>
</feature>
<feature type="signal peptide" evidence="1">
    <location>
        <begin position="1"/>
        <end position="21"/>
    </location>
</feature>
<keyword evidence="1" id="KW-0732">Signal</keyword>
<dbReference type="RefSeq" id="WP_062604155.1">
    <property type="nucleotide sequence ID" value="NZ_FCOX02000006.1"/>
</dbReference>
<keyword evidence="3" id="KW-1185">Reference proteome</keyword>
<protein>
    <submittedName>
        <fullName evidence="2">Purine nucleoside phosphorylase</fullName>
    </submittedName>
</protein>
<reference evidence="2" key="1">
    <citation type="submission" date="2016-01" db="EMBL/GenBank/DDBJ databases">
        <authorList>
            <person name="Peeters C."/>
        </authorList>
    </citation>
    <scope>NUCLEOTIDE SEQUENCE</scope>
    <source>
        <strain evidence="2">LMG 29321</strain>
    </source>
</reference>
<comment type="caution">
    <text evidence="2">The sequence shown here is derived from an EMBL/GenBank/DDBJ whole genome shotgun (WGS) entry which is preliminary data.</text>
</comment>
<proteinExistence type="predicted"/>
<dbReference type="AlphaFoldDB" id="A0A158AM22"/>
<organism evidence="2 3">
    <name type="scientific">Caballeronia calidae</name>
    <dbReference type="NCBI Taxonomy" id="1777139"/>
    <lineage>
        <taxon>Bacteria</taxon>
        <taxon>Pseudomonadati</taxon>
        <taxon>Pseudomonadota</taxon>
        <taxon>Betaproteobacteria</taxon>
        <taxon>Burkholderiales</taxon>
        <taxon>Burkholderiaceae</taxon>
        <taxon>Caballeronia</taxon>
    </lineage>
</organism>
<dbReference type="Pfam" id="PF13663">
    <property type="entry name" value="DUF4148"/>
    <property type="match status" value="1"/>
</dbReference>
<name>A0A158AM22_9BURK</name>
<gene>
    <name evidence="2" type="ORF">AWB78_01777</name>
</gene>
<dbReference type="EMBL" id="FCOX02000006">
    <property type="protein sequence ID" value="SAK58730.1"/>
    <property type="molecule type" value="Genomic_DNA"/>
</dbReference>
<evidence type="ECO:0000256" key="1">
    <source>
        <dbReference type="SAM" id="SignalP"/>
    </source>
</evidence>
<dbReference type="InterPro" id="IPR025421">
    <property type="entry name" value="DUF4148"/>
</dbReference>
<dbReference type="Proteomes" id="UP000071859">
    <property type="component" value="Unassembled WGS sequence"/>
</dbReference>
<sequence>MKLVTRIAFFVLAAAPLAALAQSSALTRQQVREDLVQAEKAGYRPGENDGRYPGSFLDIKEGIYTGASVYRMQPGYPNLAPNAESYLR</sequence>
<evidence type="ECO:0000313" key="2">
    <source>
        <dbReference type="EMBL" id="SAK58730.1"/>
    </source>
</evidence>